<evidence type="ECO:0000313" key="1">
    <source>
        <dbReference type="EMBL" id="AIF26651.1"/>
    </source>
</evidence>
<dbReference type="EMBL" id="KF540241">
    <property type="protein sequence ID" value="AIF26651.1"/>
    <property type="molecule type" value="Genomic_DNA"/>
</dbReference>
<organism evidence="1">
    <name type="scientific">uncultured bacterium fosmid pJB77G10</name>
    <dbReference type="NCBI Taxonomy" id="1478069"/>
    <lineage>
        <taxon>Bacteria</taxon>
        <taxon>environmental samples</taxon>
    </lineage>
</organism>
<accession>A0A0H3U823</accession>
<dbReference type="SUPFAM" id="SSF56235">
    <property type="entry name" value="N-terminal nucleophile aminohydrolases (Ntn hydrolases)"/>
    <property type="match status" value="1"/>
</dbReference>
<dbReference type="AlphaFoldDB" id="A0A0H3U823"/>
<protein>
    <submittedName>
        <fullName evidence="1">Uncharacterized protein</fullName>
    </submittedName>
</protein>
<proteinExistence type="predicted"/>
<dbReference type="InterPro" id="IPR029055">
    <property type="entry name" value="Ntn_hydrolases_N"/>
</dbReference>
<dbReference type="Gene3D" id="3.60.60.10">
    <property type="entry name" value="Penicillin V Acylase, Chain A"/>
    <property type="match status" value="1"/>
</dbReference>
<name>A0A0H3U823_9BACT</name>
<sequence>MNNWNEKGSGKINWESKNIKYKHFVDAGKYVLFMNDVDYVDVEKSLEYIRTHKDPFNGGCTATVKLNSKGEVIVGRNMDVTVSQSPAIISHIVGGKYDTLSFYFGGNNADYTYQQLDEMDNDEGVLSLIPYAGTDAMNETGLYIEANMREPDKGYEKIFCTGTNPGKPRACILSAATLIALNCSTVEEAVAFLRDSYDWYALGFDARSYGFGLELWNLSLIIGDAQGNRGLVEFGMNGIYYTPYPNGQGNYYIHPKLAEYSIRGSGYGRFAAALEHLEECETEWDMLHNMENSMMRQVILEPGCLGYSDLQQDVNIRRETPEEELKELYIKKNEPFIEPAIEYYYKGNEKPLRDNGGIWTTSLNFGVNCATKHLILRFWEKDDTIFEYQW</sequence>
<reference evidence="1" key="1">
    <citation type="submission" date="2013-08" db="EMBL/GenBank/DDBJ databases">
        <title>Comparison of modified E. coli strains.</title>
        <authorList>
            <person name="Juergensen J."/>
            <person name="Bonge A."/>
            <person name="Streit W.R."/>
        </authorList>
    </citation>
    <scope>NUCLEOTIDE SEQUENCE</scope>
</reference>